<comment type="caution">
    <text evidence="2">The sequence shown here is derived from an EMBL/GenBank/DDBJ whole genome shotgun (WGS) entry which is preliminary data.</text>
</comment>
<evidence type="ECO:0000313" key="3">
    <source>
        <dbReference type="Proteomes" id="UP000611554"/>
    </source>
</evidence>
<evidence type="ECO:0000313" key="2">
    <source>
        <dbReference type="EMBL" id="GGP92520.1"/>
    </source>
</evidence>
<keyword evidence="3" id="KW-1185">Reference proteome</keyword>
<accession>A0ABQ2QQF2</accession>
<sequence>MRGETRGDTHGETRGDTHGETRGDAHGEIRGGAHGEIRGGARGEIRRVRDAAGGGPAVRGTMTRGTRPAACGGRS</sequence>
<proteinExistence type="predicted"/>
<organism evidence="2 3">
    <name type="scientific">Streptosporangium pseudovulgare</name>
    <dbReference type="NCBI Taxonomy" id="35765"/>
    <lineage>
        <taxon>Bacteria</taxon>
        <taxon>Bacillati</taxon>
        <taxon>Actinomycetota</taxon>
        <taxon>Actinomycetes</taxon>
        <taxon>Streptosporangiales</taxon>
        <taxon>Streptosporangiaceae</taxon>
        <taxon>Streptosporangium</taxon>
    </lineage>
</organism>
<reference evidence="3" key="1">
    <citation type="journal article" date="2019" name="Int. J. Syst. Evol. Microbiol.">
        <title>The Global Catalogue of Microorganisms (GCM) 10K type strain sequencing project: providing services to taxonomists for standard genome sequencing and annotation.</title>
        <authorList>
            <consortium name="The Broad Institute Genomics Platform"/>
            <consortium name="The Broad Institute Genome Sequencing Center for Infectious Disease"/>
            <person name="Wu L."/>
            <person name="Ma J."/>
        </authorList>
    </citation>
    <scope>NUCLEOTIDE SEQUENCE [LARGE SCALE GENOMIC DNA]</scope>
    <source>
        <strain evidence="3">JCM 3115</strain>
    </source>
</reference>
<dbReference type="Proteomes" id="UP000611554">
    <property type="component" value="Unassembled WGS sequence"/>
</dbReference>
<feature type="region of interest" description="Disordered" evidence="1">
    <location>
        <begin position="1"/>
        <end position="75"/>
    </location>
</feature>
<name>A0ABQ2QQF2_9ACTN</name>
<feature type="compositionally biased region" description="Basic and acidic residues" evidence="1">
    <location>
        <begin position="1"/>
        <end position="50"/>
    </location>
</feature>
<dbReference type="EMBL" id="BMQJ01000004">
    <property type="protein sequence ID" value="GGP92520.1"/>
    <property type="molecule type" value="Genomic_DNA"/>
</dbReference>
<protein>
    <submittedName>
        <fullName evidence="2">Uncharacterized protein</fullName>
    </submittedName>
</protein>
<gene>
    <name evidence="2" type="ORF">GCM10010140_22890</name>
</gene>
<evidence type="ECO:0000256" key="1">
    <source>
        <dbReference type="SAM" id="MobiDB-lite"/>
    </source>
</evidence>